<accession>A0A0A9CD96</accession>
<dbReference type="EMBL" id="GBRH01226525">
    <property type="protein sequence ID" value="JAD71370.1"/>
    <property type="molecule type" value="Transcribed_RNA"/>
</dbReference>
<organism evidence="1">
    <name type="scientific">Arundo donax</name>
    <name type="common">Giant reed</name>
    <name type="synonym">Donax arundinaceus</name>
    <dbReference type="NCBI Taxonomy" id="35708"/>
    <lineage>
        <taxon>Eukaryota</taxon>
        <taxon>Viridiplantae</taxon>
        <taxon>Streptophyta</taxon>
        <taxon>Embryophyta</taxon>
        <taxon>Tracheophyta</taxon>
        <taxon>Spermatophyta</taxon>
        <taxon>Magnoliopsida</taxon>
        <taxon>Liliopsida</taxon>
        <taxon>Poales</taxon>
        <taxon>Poaceae</taxon>
        <taxon>PACMAD clade</taxon>
        <taxon>Arundinoideae</taxon>
        <taxon>Arundineae</taxon>
        <taxon>Arundo</taxon>
    </lineage>
</organism>
<reference evidence="1" key="1">
    <citation type="submission" date="2014-09" db="EMBL/GenBank/DDBJ databases">
        <authorList>
            <person name="Magalhaes I.L.F."/>
            <person name="Oliveira U."/>
            <person name="Santos F.R."/>
            <person name="Vidigal T.H.D.A."/>
            <person name="Brescovit A.D."/>
            <person name="Santos A.J."/>
        </authorList>
    </citation>
    <scope>NUCLEOTIDE SEQUENCE</scope>
    <source>
        <tissue evidence="1">Shoot tissue taken approximately 20 cm above the soil surface</tissue>
    </source>
</reference>
<evidence type="ECO:0000313" key="1">
    <source>
        <dbReference type="EMBL" id="JAD71370.1"/>
    </source>
</evidence>
<reference evidence="1" key="2">
    <citation type="journal article" date="2015" name="Data Brief">
        <title>Shoot transcriptome of the giant reed, Arundo donax.</title>
        <authorList>
            <person name="Barrero R.A."/>
            <person name="Guerrero F.D."/>
            <person name="Moolhuijzen P."/>
            <person name="Goolsby J.A."/>
            <person name="Tidwell J."/>
            <person name="Bellgard S.E."/>
            <person name="Bellgard M.I."/>
        </authorList>
    </citation>
    <scope>NUCLEOTIDE SEQUENCE</scope>
    <source>
        <tissue evidence="1">Shoot tissue taken approximately 20 cm above the soil surface</tissue>
    </source>
</reference>
<dbReference type="AlphaFoldDB" id="A0A0A9CD96"/>
<sequence>MKARKVIKGGGIYVNYKER</sequence>
<name>A0A0A9CD96_ARUDO</name>
<protein>
    <submittedName>
        <fullName evidence="1">Uncharacterized protein</fullName>
    </submittedName>
</protein>
<proteinExistence type="predicted"/>